<name>A0ABQ9HKD3_9NEOP</name>
<organism evidence="2 3">
    <name type="scientific">Dryococelus australis</name>
    <dbReference type="NCBI Taxonomy" id="614101"/>
    <lineage>
        <taxon>Eukaryota</taxon>
        <taxon>Metazoa</taxon>
        <taxon>Ecdysozoa</taxon>
        <taxon>Arthropoda</taxon>
        <taxon>Hexapoda</taxon>
        <taxon>Insecta</taxon>
        <taxon>Pterygota</taxon>
        <taxon>Neoptera</taxon>
        <taxon>Polyneoptera</taxon>
        <taxon>Phasmatodea</taxon>
        <taxon>Verophasmatodea</taxon>
        <taxon>Anareolatae</taxon>
        <taxon>Phasmatidae</taxon>
        <taxon>Eurycanthinae</taxon>
        <taxon>Dryococelus</taxon>
    </lineage>
</organism>
<keyword evidence="3" id="KW-1185">Reference proteome</keyword>
<evidence type="ECO:0000313" key="3">
    <source>
        <dbReference type="Proteomes" id="UP001159363"/>
    </source>
</evidence>
<reference evidence="2 3" key="1">
    <citation type="submission" date="2023-02" db="EMBL/GenBank/DDBJ databases">
        <title>LHISI_Scaffold_Assembly.</title>
        <authorList>
            <person name="Stuart O.P."/>
            <person name="Cleave R."/>
            <person name="Magrath M.J.L."/>
            <person name="Mikheyev A.S."/>
        </authorList>
    </citation>
    <scope>NUCLEOTIDE SEQUENCE [LARGE SCALE GENOMIC DNA]</scope>
    <source>
        <strain evidence="2">Daus_M_001</strain>
        <tissue evidence="2">Leg muscle</tissue>
    </source>
</reference>
<evidence type="ECO:0000313" key="2">
    <source>
        <dbReference type="EMBL" id="KAJ8884789.1"/>
    </source>
</evidence>
<accession>A0ABQ9HKD3</accession>
<proteinExistence type="predicted"/>
<dbReference type="EMBL" id="JARBHB010000004">
    <property type="protein sequence ID" value="KAJ8884789.1"/>
    <property type="molecule type" value="Genomic_DNA"/>
</dbReference>
<feature type="region of interest" description="Disordered" evidence="1">
    <location>
        <begin position="1"/>
        <end position="29"/>
    </location>
</feature>
<sequence>MKTILREGSLGNVSPQQNRGKHDNRPSKIGNHIWEMVTEHWDMFPSKNSHYGRSKSKMNYFDDTTLTVMKMYKKVDYEIHKRKLMKYNSFKKEYIEKVKPTANEEDTDTLVSEFDYIQNLAVPKLNVTSQFYKRLFCVYVFNIHPWLSKLLSVNITHLFPVRGHSHNQNDRNFGLYSQFLKKIECIEHPD</sequence>
<comment type="caution">
    <text evidence="2">The sequence shown here is derived from an EMBL/GenBank/DDBJ whole genome shotgun (WGS) entry which is preliminary data.</text>
</comment>
<dbReference type="Proteomes" id="UP001159363">
    <property type="component" value="Chromosome X"/>
</dbReference>
<protein>
    <submittedName>
        <fullName evidence="2">Uncharacterized protein</fullName>
    </submittedName>
</protein>
<gene>
    <name evidence="2" type="ORF">PR048_010985</name>
</gene>
<evidence type="ECO:0000256" key="1">
    <source>
        <dbReference type="SAM" id="MobiDB-lite"/>
    </source>
</evidence>